<comment type="caution">
    <text evidence="3">The sequence shown here is derived from an EMBL/GenBank/DDBJ whole genome shotgun (WGS) entry which is preliminary data.</text>
</comment>
<dbReference type="RefSeq" id="WP_088707880.1">
    <property type="nucleotide sequence ID" value="NZ_LSTO01000001.1"/>
</dbReference>
<sequence length="658" mass="72190">MTQKRILMTGATGFIGSHLLLRAAGSHAVHALVRGRAGESPRDRLAEALHKAACSYRPVADTTGLLDRVEAIEGDLDVPLLGMSDATREALAGIDEIWHVGASLQPFDDEHCASQVNVAGTRHLLELARELGVRRFVMVSTAYVAGTMDGRVPEALHHAASFNNDYERSKAQAEHLAEQFCAQHGIALDILRPSVVVGPRSSKTTGGSRTGLYGLMRELQRIAKAARRAGQDVLVLPGREGRINFVPVDDMLDDFLAIAGEPATPGCRVHHLVNSRDFPVAVLMDMLAGRLGLSAIRLQEGTQSERLRFYEGYTRNDKLFERARAPHAEMSDADMLNYVEAGLRELKYGGLDELFRMHRLQRPGGGELVAYECGDAGKPAVLLANAYGMPVDVWFPLAVALRRTHRVLTWDCRGLPDMSGDAQQFDAMDVGTDTYVDDVFTVARAFGVEQAALAGWSTGALVAAKAAARAPGFVTSLALLHGSFMLKGSELSKFQKNMKLLMPKVASSRGTARMMFNMVFSQEQRSFMFSWADQMLKRKVEQMMGQTDPAYQHLIAMPTRGVEEVYRYARMVTRFVDDAPEKWLGRIAAPTLLVTAHGDSTAHPDGTCRAAALIPGAQLEVARDGDHFTFYNRQDLRERVVSFLREPAAAMPLAASWQ</sequence>
<dbReference type="PANTHER" id="PTHR43000">
    <property type="entry name" value="DTDP-D-GLUCOSE 4,6-DEHYDRATASE-RELATED"/>
    <property type="match status" value="1"/>
</dbReference>
<feature type="domain" description="Thioester reductase (TE)" evidence="2">
    <location>
        <begin position="9"/>
        <end position="250"/>
    </location>
</feature>
<dbReference type="SUPFAM" id="SSF51735">
    <property type="entry name" value="NAD(P)-binding Rossmann-fold domains"/>
    <property type="match status" value="1"/>
</dbReference>
<dbReference type="InterPro" id="IPR029058">
    <property type="entry name" value="AB_hydrolase_fold"/>
</dbReference>
<evidence type="ECO:0000259" key="1">
    <source>
        <dbReference type="Pfam" id="PF00561"/>
    </source>
</evidence>
<protein>
    <recommendedName>
        <fullName evidence="5">Thioester reductase (TE) domain-containing protein</fullName>
    </recommendedName>
</protein>
<evidence type="ECO:0000313" key="3">
    <source>
        <dbReference type="EMBL" id="OWW21026.1"/>
    </source>
</evidence>
<dbReference type="Pfam" id="PF00561">
    <property type="entry name" value="Abhydrolase_1"/>
    <property type="match status" value="1"/>
</dbReference>
<evidence type="ECO:0000259" key="2">
    <source>
        <dbReference type="Pfam" id="PF07993"/>
    </source>
</evidence>
<dbReference type="Gene3D" id="3.40.50.720">
    <property type="entry name" value="NAD(P)-binding Rossmann-like Domain"/>
    <property type="match status" value="1"/>
</dbReference>
<proteinExistence type="predicted"/>
<keyword evidence="4" id="KW-1185">Reference proteome</keyword>
<dbReference type="SUPFAM" id="SSF53474">
    <property type="entry name" value="alpha/beta-Hydrolases"/>
    <property type="match status" value="1"/>
</dbReference>
<reference evidence="3 4" key="1">
    <citation type="submission" date="2016-02" db="EMBL/GenBank/DDBJ databases">
        <authorList>
            <person name="Wen L."/>
            <person name="He K."/>
            <person name="Yang H."/>
        </authorList>
    </citation>
    <scope>NUCLEOTIDE SEQUENCE [LARGE SCALE GENOMIC DNA]</scope>
    <source>
        <strain evidence="3 4">TSA40</strain>
    </source>
</reference>
<dbReference type="Gene3D" id="3.40.50.1820">
    <property type="entry name" value="alpha/beta hydrolase"/>
    <property type="match status" value="1"/>
</dbReference>
<feature type="domain" description="AB hydrolase-1" evidence="1">
    <location>
        <begin position="379"/>
        <end position="632"/>
    </location>
</feature>
<dbReference type="Proteomes" id="UP000197535">
    <property type="component" value="Unassembled WGS sequence"/>
</dbReference>
<dbReference type="InterPro" id="IPR000073">
    <property type="entry name" value="AB_hydrolase_1"/>
</dbReference>
<evidence type="ECO:0000313" key="4">
    <source>
        <dbReference type="Proteomes" id="UP000197535"/>
    </source>
</evidence>
<dbReference type="EMBL" id="LSTO01000001">
    <property type="protein sequence ID" value="OWW21026.1"/>
    <property type="molecule type" value="Genomic_DNA"/>
</dbReference>
<dbReference type="OrthoDB" id="6286537at2"/>
<dbReference type="InterPro" id="IPR013120">
    <property type="entry name" value="FAR_NAD-bd"/>
</dbReference>
<dbReference type="Pfam" id="PF07993">
    <property type="entry name" value="NAD_binding_4"/>
    <property type="match status" value="1"/>
</dbReference>
<accession>A0A254TEE4</accession>
<evidence type="ECO:0008006" key="5">
    <source>
        <dbReference type="Google" id="ProtNLM"/>
    </source>
</evidence>
<dbReference type="InterPro" id="IPR036291">
    <property type="entry name" value="NAD(P)-bd_dom_sf"/>
</dbReference>
<name>A0A254TEE4_9BURK</name>
<gene>
    <name evidence="3" type="ORF">AYR66_17640</name>
</gene>
<organism evidence="3 4">
    <name type="scientific">Noviherbaspirillum denitrificans</name>
    <dbReference type="NCBI Taxonomy" id="1968433"/>
    <lineage>
        <taxon>Bacteria</taxon>
        <taxon>Pseudomonadati</taxon>
        <taxon>Pseudomonadota</taxon>
        <taxon>Betaproteobacteria</taxon>
        <taxon>Burkholderiales</taxon>
        <taxon>Oxalobacteraceae</taxon>
        <taxon>Noviherbaspirillum</taxon>
    </lineage>
</organism>
<dbReference type="AlphaFoldDB" id="A0A254TEE4"/>